<gene>
    <name evidence="1" type="ORF">CRV2_00016739</name>
</gene>
<reference evidence="1" key="1">
    <citation type="submission" date="2020-04" db="EMBL/GenBank/DDBJ databases">
        <authorList>
            <person name="Broberg M."/>
        </authorList>
    </citation>
    <scope>NUCLEOTIDE SEQUENCE</scope>
</reference>
<sequence length="2106" mass="233612">MSTDERSWDDDVVVVDKTDLDDFNELGILPVSPETEAEIRSWLKPTKYNAENAEFRKHQRSHLAGTGDWIRQTASYTEWHDSDDQGMLWIKGIPGSGKSVVAASLIERLSQEEQVPTLFFFYRQIIDANHAPVALLRDWLDQVLSYSPPLQNRLKKEYIDRNRGIDDVSMNDMWGELKLALGALPKVFCVIDALDEMDKGNDEFLKALAILGRWRPSNVKVIVTSRPVPAVERPLQQIPMLHIRLDESHVDVDIATYVDYFLKNSSIPENHHGAIRKAVPGRANGLFLYAKLAMDAFREKGADVAQVLERLPLDLNIMYTNLLREHGKNSGVPSQLQLLILCWVTHASRPLRLLEMAEMINVTQQSEFTGDFKGLKSLVRAACGPLLEILPDETVSVIHHSLTEFLNGSTRQPETLPIEQVEGEHFPILSAGPTHTQLARVCIDYLLRSKCLEAVKLDLEKDDPPGNNGGYGKDESPASSHEIRSEFPFLAYCLDNWHVHWRKAENDLVIPEDLLSAVDHLLSDRNGSALRTLTDPRMQDQSSLHLAARFGLRQYVSRLLEKNSIGIDSVDKRGDTAMLYASKAGHASVVNLLLAHGAEADKPSEYDGIKPLHGAAKNNHGEVVSILLAAGVSPLTKKTKQDQYFGPGDAGTVGTTPLEYAAKGGQQDAIKAFLPYIKDPETVSRALAWAAHGGHPACVRMILSHELVDVNARVRGDTPLFIAGERGDVHSMILLLQAGADPSIRSRGRYSSVWYDEEEEKEELDPVTGLTPLHAICGAMNETRRSGWKPIFQPDQVRQLVTLMVESGADLNAKTGSGWAAILGATRQFPELVRPLLEAGADVTITNRAGENALHGCRDPDIVQMLVELGNADLNLVSTDEGMTPFLQAVKKTDGHSAALIRKLAELGADVTATDYYGRGALHLLFSSGAPFLLFTSSGYRLKSSEEERFEIMKALLDLGVPVNLQDNHGHVAMHDLIHSFHSHRKFWDDQYDGIIRAMLAAGVDLNKQDYKGLTPLTLLVQNARGQETVQAVRQFVALGADPLIYDCHGRNLLHYCPPKEEELIDCLIEMGCSPDNCDDDGNPMKWGTHHVNKQGRTHLHLLASSDEWAFTGYSSTLVPLSEYPNIDCEDNDGIRPLHLVCRKNEREVMALLNAGASPTKPTKEGVTPIHVAARFRKPNIIGLLLEVIEKQNGKAAVARHLNSSWRLGKARLSHGVPSALHFACCSGLPESVALLLEAGADPNLYIDRFLTPLYYCTKYEEEEKLWAEARRGDSSFRDPHEAPFRDPFGITLNDKARVIYRDEKLVSNLDEVLDLLVLHGVRTETGAHPFSGLDGAIIESEGQDYTTECLFKLKQRLEASTGKTNIGGEDDRALPPVEEYVESLMKGSRFEKLSLAYPLMSSIYRRSATKKAFLFAEKEKYESDDVLQLIKDHQWDLLRHMARHDPGFFGHNANGKSHFTELISSGLHKLVGEIVTKASFVEMEESQETTVQGVLSGKGGTEPGQYATAPACLMRACERRVPNMPMLRLLIEKMGADINAQNAVYAGTLEHRVWKKGSSALHELARGSSWWQYAQGLKYLIERGADLELRDTRGRTPLHRALGKMTTQPARILVEAGADVNAVADSGKTCLAYAGNNPEAIKLLVSHGAVVKAADLFQATWDPNKGGRINHEAFDAICAAVDPNTRLSKAELESLTLPWSDQRYLVDDDQIYPLYLATSRNPADAQVRYSSVDRPDITERFLPVIEGLVRNGADPFVTYQKRIKEDLKAESPSTTEVTLLHDILEEGALTEPILLMPNLLLERRDAKGRTPLLAACRSQIGPDTSMDAINPKYQFKPWRNAADLYNNKPSIVKFLVDKGACVTQTDNNGMNALHHILEARSEGGHDTLKLLLSVAPELAQQVDAYGTSPLQYALRRSISHQTPDTQSIRMLLDAGADPSLSDLAGNTALHFLGMWLADKGETDDMAEQPCELFKRLVASGLDVNSRNNKGETPLFLFMLSQGLDREYQKENRDVERQSQAIRTLVDAGSDLFTTNNAGDTLLHAVAASSKTLRNGEKGELMVARFKWLLEQGLDPTIENVRHQTCLDLAAANENDMILKLFERKQ</sequence>
<keyword evidence="2" id="KW-1185">Reference proteome</keyword>
<evidence type="ECO:0000313" key="2">
    <source>
        <dbReference type="Proteomes" id="UP000836387"/>
    </source>
</evidence>
<proteinExistence type="predicted"/>
<name>A0ACA9ULR1_BIOOC</name>
<protein>
    <submittedName>
        <fullName evidence="1">Uncharacterized protein</fullName>
    </submittedName>
</protein>
<evidence type="ECO:0000313" key="1">
    <source>
        <dbReference type="EMBL" id="CAG9954374.1"/>
    </source>
</evidence>
<accession>A0ACA9ULR1</accession>
<comment type="caution">
    <text evidence="1">The sequence shown here is derived from an EMBL/GenBank/DDBJ whole genome shotgun (WGS) entry which is preliminary data.</text>
</comment>
<organism evidence="1 2">
    <name type="scientific">Clonostachys rosea f. rosea IK726</name>
    <dbReference type="NCBI Taxonomy" id="1349383"/>
    <lineage>
        <taxon>Eukaryota</taxon>
        <taxon>Fungi</taxon>
        <taxon>Dikarya</taxon>
        <taxon>Ascomycota</taxon>
        <taxon>Pezizomycotina</taxon>
        <taxon>Sordariomycetes</taxon>
        <taxon>Hypocreomycetidae</taxon>
        <taxon>Hypocreales</taxon>
        <taxon>Bionectriaceae</taxon>
        <taxon>Clonostachys</taxon>
    </lineage>
</organism>
<dbReference type="EMBL" id="CADEHS020000569">
    <property type="protein sequence ID" value="CAG9954374.1"/>
    <property type="molecule type" value="Genomic_DNA"/>
</dbReference>
<reference evidence="1" key="2">
    <citation type="submission" date="2021-10" db="EMBL/GenBank/DDBJ databases">
        <authorList>
            <person name="Piombo E."/>
        </authorList>
    </citation>
    <scope>NUCLEOTIDE SEQUENCE</scope>
</reference>
<dbReference type="Proteomes" id="UP000836387">
    <property type="component" value="Unassembled WGS sequence"/>
</dbReference>